<dbReference type="PANTHER" id="PTHR44533">
    <property type="entry name" value="DEAD/H RNA HELICASE, PUTATIVE-RELATED"/>
    <property type="match status" value="1"/>
</dbReference>
<evidence type="ECO:0000313" key="9">
    <source>
        <dbReference type="EMBL" id="SVP93803.1"/>
    </source>
</evidence>
<dbReference type="SUPFAM" id="SSF52540">
    <property type="entry name" value="P-loop containing nucleoside triphosphate hydrolases"/>
    <property type="match status" value="1"/>
</dbReference>
<keyword evidence="1" id="KW-0547">Nucleotide-binding</keyword>
<dbReference type="GO" id="GO:0003676">
    <property type="term" value="F:nucleic acid binding"/>
    <property type="evidence" value="ECO:0007669"/>
    <property type="project" value="InterPro"/>
</dbReference>
<dbReference type="VEuPathDB" id="PiroplasmaDB:TA17645"/>
<evidence type="ECO:0000256" key="1">
    <source>
        <dbReference type="ARBA" id="ARBA00022741"/>
    </source>
</evidence>
<keyword evidence="4" id="KW-0067">ATP-binding</keyword>
<feature type="domain" description="Helicase C-terminal" evidence="7">
    <location>
        <begin position="1567"/>
        <end position="1712"/>
    </location>
</feature>
<evidence type="ECO:0000313" key="8">
    <source>
        <dbReference type="EMBL" id="SVP92999.1"/>
    </source>
</evidence>
<dbReference type="InterPro" id="IPR052431">
    <property type="entry name" value="SKI2_subfamily_helicases"/>
</dbReference>
<dbReference type="GO" id="GO:0005524">
    <property type="term" value="F:ATP binding"/>
    <property type="evidence" value="ECO:0007669"/>
    <property type="project" value="UniProtKB-KW"/>
</dbReference>
<dbReference type="Pfam" id="PF00270">
    <property type="entry name" value="DEAD"/>
    <property type="match status" value="1"/>
</dbReference>
<reference evidence="9" key="1">
    <citation type="submission" date="2018-07" db="EMBL/GenBank/DDBJ databases">
        <authorList>
            <person name="Quirk P.G."/>
            <person name="Krulwich T.A."/>
        </authorList>
    </citation>
    <scope>NUCLEOTIDE SEQUENCE</scope>
    <source>
        <strain evidence="9">Anand</strain>
    </source>
</reference>
<feature type="compositionally biased region" description="Basic and acidic residues" evidence="5">
    <location>
        <begin position="747"/>
        <end position="765"/>
    </location>
</feature>
<dbReference type="PROSITE" id="PS51194">
    <property type="entry name" value="HELICASE_CTER"/>
    <property type="match status" value="1"/>
</dbReference>
<evidence type="ECO:0000256" key="2">
    <source>
        <dbReference type="ARBA" id="ARBA00022801"/>
    </source>
</evidence>
<dbReference type="SMART" id="SM00487">
    <property type="entry name" value="DEXDc"/>
    <property type="match status" value="1"/>
</dbReference>
<keyword evidence="3 9" id="KW-0347">Helicase</keyword>
<keyword evidence="2" id="KW-0378">Hydrolase</keyword>
<dbReference type="InterPro" id="IPR011545">
    <property type="entry name" value="DEAD/DEAH_box_helicase_dom"/>
</dbReference>
<feature type="region of interest" description="Disordered" evidence="5">
    <location>
        <begin position="944"/>
        <end position="964"/>
    </location>
</feature>
<name>A0A3B0MUA9_THEAN</name>
<dbReference type="InterPro" id="IPR014001">
    <property type="entry name" value="Helicase_ATP-bd"/>
</dbReference>
<accession>A0A3B0MUA9</accession>
<dbReference type="Gene3D" id="3.40.50.300">
    <property type="entry name" value="P-loop containing nucleotide triphosphate hydrolases"/>
    <property type="match status" value="2"/>
</dbReference>
<dbReference type="EMBL" id="UIVT01000003">
    <property type="protein sequence ID" value="SVP93803.1"/>
    <property type="molecule type" value="Genomic_DNA"/>
</dbReference>
<feature type="region of interest" description="Disordered" evidence="5">
    <location>
        <begin position="744"/>
        <end position="774"/>
    </location>
</feature>
<evidence type="ECO:0000256" key="5">
    <source>
        <dbReference type="SAM" id="MobiDB-lite"/>
    </source>
</evidence>
<organism evidence="9">
    <name type="scientific">Theileria annulata</name>
    <dbReference type="NCBI Taxonomy" id="5874"/>
    <lineage>
        <taxon>Eukaryota</taxon>
        <taxon>Sar</taxon>
        <taxon>Alveolata</taxon>
        <taxon>Apicomplexa</taxon>
        <taxon>Aconoidasida</taxon>
        <taxon>Piroplasmida</taxon>
        <taxon>Theileriidae</taxon>
        <taxon>Theileria</taxon>
    </lineage>
</organism>
<dbReference type="PANTHER" id="PTHR44533:SF4">
    <property type="entry name" value="DEAD_H RNA HELICASE, PUTATIVE-RELATED"/>
    <property type="match status" value="1"/>
</dbReference>
<dbReference type="FunFam" id="3.40.50.300:FF:001039">
    <property type="entry name" value="ATP-dependent RNA helicase DDX60"/>
    <property type="match status" value="1"/>
</dbReference>
<feature type="domain" description="Helicase ATP-binding" evidence="6">
    <location>
        <begin position="1031"/>
        <end position="1203"/>
    </location>
</feature>
<dbReference type="EMBL" id="UIVS01000003">
    <property type="protein sequence ID" value="SVP92999.1"/>
    <property type="molecule type" value="Genomic_DNA"/>
</dbReference>
<dbReference type="GO" id="GO:0016787">
    <property type="term" value="F:hydrolase activity"/>
    <property type="evidence" value="ECO:0007669"/>
    <property type="project" value="UniProtKB-KW"/>
</dbReference>
<dbReference type="InterPro" id="IPR001650">
    <property type="entry name" value="Helicase_C-like"/>
</dbReference>
<evidence type="ECO:0000256" key="4">
    <source>
        <dbReference type="ARBA" id="ARBA00022840"/>
    </source>
</evidence>
<dbReference type="SMART" id="SM00490">
    <property type="entry name" value="HELICc"/>
    <property type="match status" value="1"/>
</dbReference>
<protein>
    <submittedName>
        <fullName evidence="9">Dead/deah-like helicase, putative</fullName>
    </submittedName>
</protein>
<dbReference type="InterPro" id="IPR027417">
    <property type="entry name" value="P-loop_NTPase"/>
</dbReference>
<dbReference type="GO" id="GO:0004386">
    <property type="term" value="F:helicase activity"/>
    <property type="evidence" value="ECO:0007669"/>
    <property type="project" value="UniProtKB-KW"/>
</dbReference>
<evidence type="ECO:0000259" key="7">
    <source>
        <dbReference type="PROSITE" id="PS51194"/>
    </source>
</evidence>
<gene>
    <name evidence="9" type="ORF">TAT_000279800</name>
    <name evidence="8" type="ORF">TAV_000279900</name>
</gene>
<sequence length="2162" mass="250293">MENSPHGYSSNEMSGDESVLKYDNDVKIVESVQKIEHNPELHDGVGGFSDNLSTTTLNEGLTTFNDGLSTNSFGVINSKAVCSILDNNEIPAQKRLMLWHSLCAREYLGIFSSLGVSDTICLIHAESLIVYIVCLAHKQGHNLLDFSSGPHTLQFTYRVDRFLSTFLRSGGIFKLVFFDIFKKVFDPTFVVEDNEDDTFFDGYLYYRQLLLCHFKQNNVPFLVFDNWITDPRFHEYISENEPACIVLEDGSSFVYIFDTVYELLDLPCKGKENLENQAKYIEFLSNQSKADRYLNVIHTLISESLTNSLSVAYFFDITRHSDDFKAFIAFSSNTHVPTTIHQQSCILLTQKYSLNTQENKINNKPMDNNNIEMLYNEVSKLINHKIHIRDLIACNYLVEFVKLINRSETYNSVETGTEEEKTQNQLFVLTFKCLLIHNYMLENVSLKERCTKRVDVADWDFYTEDVAATIDFMCYCSYPLFETLYTLDEDVINRLNKLETSVKDVFDGNLFSTILYLLAQYAEVHEDQVDESFLNLSQSVVREFDLLFQHFTGDKGVKFFPIKMNYLTYKYPSQLSTSIKSEMTQHNHTNLNNVNGSETTVETNESEPREYLNEVGSKYLYVNNSFINLYYKFERKDLKWTKAKSVDELVMFTRHFWRDPCSISERMECIDFHINFDLKEKQQDLTKYTRRSIQNQSSFSFLLSKYLGSSNLHHPIVIKLEHFWLHIKYVNLVNYSKLLAVSSARPSSREPGKSTKNVNNRENKQNKNINKGKSGDKLSKVELMKLKNLELQENKKLESDNNTLARLESKLSQLFNNDKSFDDMYTNILDSTDGPNRAVDLLTDFKWVKGVLSTKNVQLMYIYKMIQRLRIVINHPNSFRRLLTILLRLIFIYYNHYCEIMTREIMILLYTFLYQLNFQSYAKNLVNNYNTRISSREVSETVKNKVDEGKKKSTKQNKTETTKVKSDLNMVSEKDIDKVRRESEVWDFAIFEGTEYDYMLCYMGDVFERTLGSTNDPRVLFRPDAWQKMLLDIVDAKESALVVAPTSTGKTYICYYAMEQVLRLDDLGMVIYVAPNTALALQVTYEITARFSSKYYTNTNLALSSTFLEKFHDPKWYSSQILVTVPTVLEKLLISMRNNEANFISRLEYVIFDEVHCIADLELGSFLERCIHLIPCPFLALSATIGNASQFHQWLSNITSYNNLPLSQGEPEQLEQKSNKVHFIMFDERFSDLKLEVYFPATNVDATTTNKTRNKLVAFNPVCCMSYNDLCNNGFPNDVYLTPYDCYLLVQSLMLSVSECSEVETENNKTTNDKVFESISYLFPSNYFEGCTLITKRQYRYYLQALKVEFTSQIQSGKINSSTYDRILHYVNLLPTSVNTSELDGKRKLYPLLQTRNLIPNSVTRVNHSEEKDNVEKVGRGRLDQHDEKDVFSSLDDMDCLEYLNERSFYEMLKRLQSSRRLPCLVFILDRNKMDHVLVSVTKLLLRLQWEKFFGTPERTLATKMANKARMDKYQMQLRQYESEKKMRASATKEQRELEGITSTMQLEVPVEPVDVSQEYDPEFYFYNRRIYINYTDEIDKFINVAANSISNRKNSTLFIEALKRGIGIHHEGLPHRFTILTETLLRLGFLNVIISSKSLAFGINVPCKSVLFCGDNYELTPLMYKQMSGRCGRRGFDLSGHVIFWSIPRKRIKQLLLTRLPTLKTDTNNINLSILLTILSSFYTLIIRSNTQQPLNLSFLNKKGEDYVDVRDELITSSRRLVIEPKLLVQRLSSIMNNSLNFACGHGDSVNGQMNQNNIVMLIRIMLEILVSCGLLDENGLIRGCYELALLTRDIHPSNILLSKLIQTSKLNQLLQDFPTENSAISDNTDMSLSMLEILSLLIYRKKEMSNVLNIRRLVSTKLRNGTNDPNVKNTLSVTGGNLTSTSTQAGHSYPVAYPDTFPLLQRHNSLQQHIDYYNQIVLVITKKYLDSEGQGSVNKPQLEAVNNGKVTQENMEQDSKQNQGFFSLYHKRNMYNAGETLGCENDYINVNGVMGRITTFQELELSLDSFDLTSDLVPTIEDSFCKVVQLDNKFNQVKTLTMTFNNSYMCDYFTHGRFSVLRDSNGLGQYAWNYLKKFIVFLQHFKFVLKTYTAHLNTDDPLFNYLKHLLDKIEPMFNKI</sequence>
<evidence type="ECO:0000259" key="6">
    <source>
        <dbReference type="PROSITE" id="PS51192"/>
    </source>
</evidence>
<dbReference type="GO" id="GO:0005737">
    <property type="term" value="C:cytoplasm"/>
    <property type="evidence" value="ECO:0007669"/>
    <property type="project" value="TreeGrafter"/>
</dbReference>
<evidence type="ECO:0000256" key="3">
    <source>
        <dbReference type="ARBA" id="ARBA00022806"/>
    </source>
</evidence>
<dbReference type="PROSITE" id="PS51192">
    <property type="entry name" value="HELICASE_ATP_BIND_1"/>
    <property type="match status" value="1"/>
</dbReference>
<proteinExistence type="predicted"/>